<proteinExistence type="predicted"/>
<name>A0AAD7F4U5_9AGAR</name>
<sequence>MDTSEDFDARLVNDLKQRVAAILLENPSMSPQDAMREAQSALLAQAESELFHKITDLETKNNPFRPPTSGCPVNDLPPELLAHIFMLGCKLDDEEEGEEEDGDDSGDEWETDDEEGDADEEVVEVGDVRMGSPKKRMLPAPPDSDGEDSDDDDDEADSEFDDEPDVFLPFQVLVSHVCRHWREVALNTHTLWTTIRFIGHLNVEKATAWIERAETLPLDIFIDATDMHDPHGHAPEAVDAEEDTAQPPGAWPAPAPAPAPTTNGVFNILVASFNPNTGTLTTSLQAGPFPDDAPEEPPVEPCISLDDLKTILDLIVPHVAQWRIFEVSANFYTYMYEVLSRVSRCPGAPLLEELGLYNYEENDHNEDGEEVDTFQPAHLAEAFLPFGGNAPSITHVAFWGVHIAWEGALPMLAGLKELELAYHTKDVRPTFAAFRAMIDASPELDLLSLCYSGPTGDMEPVAIPSLHALVLCDLEMDLVLPLVAALELPALEELTLDLHGEDYTDFADQLAGPARGETRSLLAGLTTLKLAGLHCNEAASDVVMGQLGGLKRLHLKCEEAEVEDDDPWFKRLKEVKGAGARYCPKLESLRIEGISGASVQKLVMARKEAGAPLTQVFIGSLDNVSKKEENWFRANVDQFDFFEPSDDEQDAVEVDPMEMDTDGP</sequence>
<organism evidence="2 3">
    <name type="scientific">Mycena albidolilacea</name>
    <dbReference type="NCBI Taxonomy" id="1033008"/>
    <lineage>
        <taxon>Eukaryota</taxon>
        <taxon>Fungi</taxon>
        <taxon>Dikarya</taxon>
        <taxon>Basidiomycota</taxon>
        <taxon>Agaricomycotina</taxon>
        <taxon>Agaricomycetes</taxon>
        <taxon>Agaricomycetidae</taxon>
        <taxon>Agaricales</taxon>
        <taxon>Marasmiineae</taxon>
        <taxon>Mycenaceae</taxon>
        <taxon>Mycena</taxon>
    </lineage>
</organism>
<feature type="compositionally biased region" description="Acidic residues" evidence="1">
    <location>
        <begin position="93"/>
        <end position="124"/>
    </location>
</feature>
<dbReference type="InterPro" id="IPR032675">
    <property type="entry name" value="LRR_dom_sf"/>
</dbReference>
<reference evidence="2" key="1">
    <citation type="submission" date="2023-03" db="EMBL/GenBank/DDBJ databases">
        <title>Massive genome expansion in bonnet fungi (Mycena s.s.) driven by repeated elements and novel gene families across ecological guilds.</title>
        <authorList>
            <consortium name="Lawrence Berkeley National Laboratory"/>
            <person name="Harder C.B."/>
            <person name="Miyauchi S."/>
            <person name="Viragh M."/>
            <person name="Kuo A."/>
            <person name="Thoen E."/>
            <person name="Andreopoulos B."/>
            <person name="Lu D."/>
            <person name="Skrede I."/>
            <person name="Drula E."/>
            <person name="Henrissat B."/>
            <person name="Morin E."/>
            <person name="Kohler A."/>
            <person name="Barry K."/>
            <person name="LaButti K."/>
            <person name="Morin E."/>
            <person name="Salamov A."/>
            <person name="Lipzen A."/>
            <person name="Mereny Z."/>
            <person name="Hegedus B."/>
            <person name="Baldrian P."/>
            <person name="Stursova M."/>
            <person name="Weitz H."/>
            <person name="Taylor A."/>
            <person name="Grigoriev I.V."/>
            <person name="Nagy L.G."/>
            <person name="Martin F."/>
            <person name="Kauserud H."/>
        </authorList>
    </citation>
    <scope>NUCLEOTIDE SEQUENCE</scope>
    <source>
        <strain evidence="2">CBHHK002</strain>
    </source>
</reference>
<feature type="region of interest" description="Disordered" evidence="1">
    <location>
        <begin position="93"/>
        <end position="164"/>
    </location>
</feature>
<feature type="region of interest" description="Disordered" evidence="1">
    <location>
        <begin position="645"/>
        <end position="664"/>
    </location>
</feature>
<evidence type="ECO:0000256" key="1">
    <source>
        <dbReference type="SAM" id="MobiDB-lite"/>
    </source>
</evidence>
<evidence type="ECO:0000313" key="3">
    <source>
        <dbReference type="Proteomes" id="UP001218218"/>
    </source>
</evidence>
<dbReference type="EMBL" id="JARIHO010000002">
    <property type="protein sequence ID" value="KAJ7366813.1"/>
    <property type="molecule type" value="Genomic_DNA"/>
</dbReference>
<accession>A0AAD7F4U5</accession>
<dbReference type="Proteomes" id="UP001218218">
    <property type="component" value="Unassembled WGS sequence"/>
</dbReference>
<dbReference type="Gene3D" id="3.80.10.10">
    <property type="entry name" value="Ribonuclease Inhibitor"/>
    <property type="match status" value="1"/>
</dbReference>
<evidence type="ECO:0000313" key="2">
    <source>
        <dbReference type="EMBL" id="KAJ7366813.1"/>
    </source>
</evidence>
<dbReference type="AlphaFoldDB" id="A0AAD7F4U5"/>
<gene>
    <name evidence="2" type="ORF">DFH08DRAFT_176452</name>
</gene>
<comment type="caution">
    <text evidence="2">The sequence shown here is derived from an EMBL/GenBank/DDBJ whole genome shotgun (WGS) entry which is preliminary data.</text>
</comment>
<feature type="compositionally biased region" description="Acidic residues" evidence="1">
    <location>
        <begin position="144"/>
        <end position="164"/>
    </location>
</feature>
<protein>
    <recommendedName>
        <fullName evidence="4">F-box domain-containing protein</fullName>
    </recommendedName>
</protein>
<evidence type="ECO:0008006" key="4">
    <source>
        <dbReference type="Google" id="ProtNLM"/>
    </source>
</evidence>
<feature type="region of interest" description="Disordered" evidence="1">
    <location>
        <begin position="229"/>
        <end position="249"/>
    </location>
</feature>
<keyword evidence="3" id="KW-1185">Reference proteome</keyword>